<evidence type="ECO:0000313" key="1">
    <source>
        <dbReference type="EMBL" id="SUJ28895.1"/>
    </source>
</evidence>
<evidence type="ECO:0000313" key="2">
    <source>
        <dbReference type="Proteomes" id="UP000254893"/>
    </source>
</evidence>
<gene>
    <name evidence="1" type="ORF">NCTC11388_04486</name>
</gene>
<protein>
    <submittedName>
        <fullName evidence="1">Uncharacterized protein</fullName>
    </submittedName>
</protein>
<proteinExistence type="predicted"/>
<dbReference type="EMBL" id="UGYW01000002">
    <property type="protein sequence ID" value="SUJ28895.1"/>
    <property type="molecule type" value="Genomic_DNA"/>
</dbReference>
<organism evidence="1 2">
    <name type="scientific">Sphingobacterium spiritivorum</name>
    <name type="common">Flavobacterium spiritivorum</name>
    <dbReference type="NCBI Taxonomy" id="258"/>
    <lineage>
        <taxon>Bacteria</taxon>
        <taxon>Pseudomonadati</taxon>
        <taxon>Bacteroidota</taxon>
        <taxon>Sphingobacteriia</taxon>
        <taxon>Sphingobacteriales</taxon>
        <taxon>Sphingobacteriaceae</taxon>
        <taxon>Sphingobacterium</taxon>
    </lineage>
</organism>
<sequence>MKAQFIELSPPSEKTIHIKLVDQNFLSNPCTFMSYVSWC</sequence>
<dbReference type="AlphaFoldDB" id="A0A380CUA7"/>
<reference evidence="1 2" key="1">
    <citation type="submission" date="2018-06" db="EMBL/GenBank/DDBJ databases">
        <authorList>
            <consortium name="Pathogen Informatics"/>
            <person name="Doyle S."/>
        </authorList>
    </citation>
    <scope>NUCLEOTIDE SEQUENCE [LARGE SCALE GENOMIC DNA]</scope>
    <source>
        <strain evidence="1 2">NCTC11388</strain>
    </source>
</reference>
<name>A0A380CUA7_SPHSI</name>
<accession>A0A380CUA7</accession>
<dbReference type="Proteomes" id="UP000254893">
    <property type="component" value="Unassembled WGS sequence"/>
</dbReference>